<sequence>MIKEYPIVLWIYYSDCIKQIERMKSTKILETCTFFQLLTKNHREVAALMRNPDFGANFELFDLNKFCLYAEDLARAFDRAQNHLNCMLDQEDISHETADGKLRPNFTASFGDSELPFFKCPSALMIPTSANMTMVFAWKAGDS</sequence>
<name>A0A232F7U4_9HYME</name>
<organism evidence="1 2">
    <name type="scientific">Trichomalopsis sarcophagae</name>
    <dbReference type="NCBI Taxonomy" id="543379"/>
    <lineage>
        <taxon>Eukaryota</taxon>
        <taxon>Metazoa</taxon>
        <taxon>Ecdysozoa</taxon>
        <taxon>Arthropoda</taxon>
        <taxon>Hexapoda</taxon>
        <taxon>Insecta</taxon>
        <taxon>Pterygota</taxon>
        <taxon>Neoptera</taxon>
        <taxon>Endopterygota</taxon>
        <taxon>Hymenoptera</taxon>
        <taxon>Apocrita</taxon>
        <taxon>Proctotrupomorpha</taxon>
        <taxon>Chalcidoidea</taxon>
        <taxon>Pteromalidae</taxon>
        <taxon>Pteromalinae</taxon>
        <taxon>Trichomalopsis</taxon>
    </lineage>
</organism>
<evidence type="ECO:0000313" key="2">
    <source>
        <dbReference type="Proteomes" id="UP000215335"/>
    </source>
</evidence>
<dbReference type="AlphaFoldDB" id="A0A232F7U4"/>
<gene>
    <name evidence="1" type="ORF">TSAR_013200</name>
</gene>
<dbReference type="Proteomes" id="UP000215335">
    <property type="component" value="Unassembled WGS sequence"/>
</dbReference>
<keyword evidence="2" id="KW-1185">Reference proteome</keyword>
<accession>A0A232F7U4</accession>
<proteinExistence type="predicted"/>
<reference evidence="1 2" key="1">
    <citation type="journal article" date="2017" name="Curr. Biol.">
        <title>The Evolution of Venom by Co-option of Single-Copy Genes.</title>
        <authorList>
            <person name="Martinson E.O."/>
            <person name="Mrinalini"/>
            <person name="Kelkar Y.D."/>
            <person name="Chang C.H."/>
            <person name="Werren J.H."/>
        </authorList>
    </citation>
    <scope>NUCLEOTIDE SEQUENCE [LARGE SCALE GENOMIC DNA]</scope>
    <source>
        <strain evidence="1 2">Alberta</strain>
        <tissue evidence="1">Whole body</tissue>
    </source>
</reference>
<dbReference type="EMBL" id="NNAY01000742">
    <property type="protein sequence ID" value="OXU26735.1"/>
    <property type="molecule type" value="Genomic_DNA"/>
</dbReference>
<protein>
    <submittedName>
        <fullName evidence="1">Uncharacterized protein</fullName>
    </submittedName>
</protein>
<comment type="caution">
    <text evidence="1">The sequence shown here is derived from an EMBL/GenBank/DDBJ whole genome shotgun (WGS) entry which is preliminary data.</text>
</comment>
<evidence type="ECO:0000313" key="1">
    <source>
        <dbReference type="EMBL" id="OXU26735.1"/>
    </source>
</evidence>